<gene>
    <name evidence="1" type="ORF">ABB22_16115</name>
</gene>
<name>A0ABR5NGB6_9GAMM</name>
<comment type="caution">
    <text evidence="1">The sequence shown here is derived from an EMBL/GenBank/DDBJ whole genome shotgun (WGS) entry which is preliminary data.</text>
</comment>
<proteinExistence type="predicted"/>
<evidence type="ECO:0000313" key="2">
    <source>
        <dbReference type="Proteomes" id="UP000050902"/>
    </source>
</evidence>
<evidence type="ECO:0008006" key="3">
    <source>
        <dbReference type="Google" id="ProtNLM"/>
    </source>
</evidence>
<reference evidence="1 2" key="1">
    <citation type="submission" date="2015-05" db="EMBL/GenBank/DDBJ databases">
        <title>Genome sequencing and analysis of members of genus Stenotrophomonas.</title>
        <authorList>
            <person name="Patil P.P."/>
            <person name="Midha S."/>
            <person name="Patil P.B."/>
        </authorList>
    </citation>
    <scope>NUCLEOTIDE SEQUENCE [LARGE SCALE GENOMIC DNA]</scope>
    <source>
        <strain evidence="1 2">DSM 12575</strain>
    </source>
</reference>
<accession>A0ABR5NGB6</accession>
<keyword evidence="2" id="KW-1185">Reference proteome</keyword>
<evidence type="ECO:0000313" key="1">
    <source>
        <dbReference type="EMBL" id="KRG54376.1"/>
    </source>
</evidence>
<organism evidence="1 2">
    <name type="scientific">Stenotrophomonas nitritireducens</name>
    <dbReference type="NCBI Taxonomy" id="83617"/>
    <lineage>
        <taxon>Bacteria</taxon>
        <taxon>Pseudomonadati</taxon>
        <taxon>Pseudomonadota</taxon>
        <taxon>Gammaproteobacteria</taxon>
        <taxon>Lysobacterales</taxon>
        <taxon>Lysobacteraceae</taxon>
        <taxon>Stenotrophomonas</taxon>
    </lineage>
</organism>
<dbReference type="EMBL" id="LDJG01000031">
    <property type="protein sequence ID" value="KRG54376.1"/>
    <property type="molecule type" value="Genomic_DNA"/>
</dbReference>
<dbReference type="Proteomes" id="UP000050902">
    <property type="component" value="Unassembled WGS sequence"/>
</dbReference>
<protein>
    <recommendedName>
        <fullName evidence="3">DUF1570 domain-containing protein</fullName>
    </recommendedName>
</protein>
<sequence>MPALACEATPHGWFYADSAQAARRAADDGAAAAATFQRYLGRAAPAGATVVSAHFPKAQQDLFASQHALPYLRAWIPAEAKAAMIEESLRKSMPGLPDEQVRAIALRTSQSGGDVLRHELGHSLYQSAFWPRSTPDGSRYATPAPDWLDEACAILMEPEAMLADRRSQFRALLREAAAQVHPPSEFLASPHPLAGADYRAQLAARNGSQAANSVMTATLSGDTAQAHAAFYLQSLAVADFLIERSGRQDLLGEISQALADGMNFDAWLAANGPRHRLGADIEALDRNWLAWVDAQRHTMAP</sequence>